<feature type="transmembrane region" description="Helical" evidence="9">
    <location>
        <begin position="407"/>
        <end position="437"/>
    </location>
</feature>
<dbReference type="PROSITE" id="PS51105">
    <property type="entry name" value="PTS_EIIC_TYPE_3"/>
    <property type="match status" value="1"/>
</dbReference>
<accession>A0A0D6DVC4</accession>
<evidence type="ECO:0000256" key="5">
    <source>
        <dbReference type="ARBA" id="ARBA00022692"/>
    </source>
</evidence>
<evidence type="ECO:0000256" key="8">
    <source>
        <dbReference type="PIRNR" id="PIRNR006351"/>
    </source>
</evidence>
<feature type="transmembrane region" description="Helical" evidence="9">
    <location>
        <begin position="182"/>
        <end position="202"/>
    </location>
</feature>
<feature type="transmembrane region" description="Helical" evidence="9">
    <location>
        <begin position="126"/>
        <end position="144"/>
    </location>
</feature>
<feature type="transmembrane region" description="Helical" evidence="9">
    <location>
        <begin position="32"/>
        <end position="52"/>
    </location>
</feature>
<dbReference type="InterPro" id="IPR003352">
    <property type="entry name" value="PTS_EIIC"/>
</dbReference>
<sequence>MNALQQWMEGHIVPIAAKIGSQKHLVALRDSFVGMLPATMVGAMATLVSVLIGTVPSAIQQLVEGPTKAAAAAAAGNAWTLSKTPVFEQLAGISGLVSQGTLTIIGLIFAFSWGYNLSRAYKVNELAGGIVGVAALIAGLPNILSVATAGLSEKAIATVNSNIEAQGIATWKMALSVGQLDAGAYFAVMIMGALAVIIYAKLMLADITIKMPESVPPAVSKAFLAIIPTIVAVYAVSVIYYFIKVWTGSDLIYLIGKYIAEPFQALSQSLVSVLIVTFFVSLFWFFGIHGTNVLGPVLDGIWGPLQLANMDVYKKVGLAGVKDLVAKGATDKAHAIDGSFVTLWVRGSWDAFAWFGGTAGTITLIIAILWFSKREDYKTVAKLSVAPGVFNINEPVMFGMPLVLNSLFFIPLLLAPMVSVAIAYLATAAHLVSPVVLQVPWVTPPFLNAYMATGFDWRAVIVTMVTFAASFAIWFPFVIASNSMEEEV</sequence>
<evidence type="ECO:0000256" key="4">
    <source>
        <dbReference type="ARBA" id="ARBA00022597"/>
    </source>
</evidence>
<comment type="function">
    <text evidence="8">The phosphoenolpyruvate-dependent sugar phosphotransferase system (PTS), a major carbohydrate active -transport system, catalyzes the phosphorylation of incoming sugar substrates concomitant with their translocation across the cell membrane.</text>
</comment>
<evidence type="ECO:0000259" key="10">
    <source>
        <dbReference type="PROSITE" id="PS51105"/>
    </source>
</evidence>
<dbReference type="EMBL" id="LN774769">
    <property type="protein sequence ID" value="CEN27902.1"/>
    <property type="molecule type" value="Genomic_DNA"/>
</dbReference>
<protein>
    <recommendedName>
        <fullName evidence="8">Permease IIC component</fullName>
    </recommendedName>
</protein>
<evidence type="ECO:0000256" key="7">
    <source>
        <dbReference type="ARBA" id="ARBA00023136"/>
    </source>
</evidence>
<feature type="domain" description="PTS EIIC type-3" evidence="10">
    <location>
        <begin position="8"/>
        <end position="477"/>
    </location>
</feature>
<organism evidence="11 12">
    <name type="scientific">Pseudolactococcus piscium MKFS47</name>
    <dbReference type="NCBI Taxonomy" id="297352"/>
    <lineage>
        <taxon>Bacteria</taxon>
        <taxon>Bacillati</taxon>
        <taxon>Bacillota</taxon>
        <taxon>Bacilli</taxon>
        <taxon>Lactobacillales</taxon>
        <taxon>Streptococcaceae</taxon>
        <taxon>Pseudolactococcus</taxon>
    </lineage>
</organism>
<evidence type="ECO:0000256" key="2">
    <source>
        <dbReference type="ARBA" id="ARBA00022448"/>
    </source>
</evidence>
<dbReference type="Pfam" id="PF02378">
    <property type="entry name" value="PTS_EIIC"/>
    <property type="match status" value="1"/>
</dbReference>
<evidence type="ECO:0000313" key="11">
    <source>
        <dbReference type="EMBL" id="CEN27902.1"/>
    </source>
</evidence>
<feature type="transmembrane region" description="Helical" evidence="9">
    <location>
        <begin position="263"/>
        <end position="286"/>
    </location>
</feature>
<proteinExistence type="predicted"/>
<dbReference type="PANTHER" id="PTHR33989">
    <property type="match status" value="1"/>
</dbReference>
<dbReference type="GO" id="GO:0008982">
    <property type="term" value="F:protein-N(PI)-phosphohistidine-sugar phosphotransferase activity"/>
    <property type="evidence" value="ECO:0007669"/>
    <property type="project" value="UniProtKB-UniRule"/>
</dbReference>
<evidence type="ECO:0000256" key="9">
    <source>
        <dbReference type="SAM" id="Phobius"/>
    </source>
</evidence>
<dbReference type="GO" id="GO:0005886">
    <property type="term" value="C:plasma membrane"/>
    <property type="evidence" value="ECO:0007669"/>
    <property type="project" value="UniProtKB-SubCell"/>
</dbReference>
<dbReference type="InterPro" id="IPR004796">
    <property type="entry name" value="PTS_IIC_cello"/>
</dbReference>
<keyword evidence="7 8" id="KW-0472">Membrane</keyword>
<keyword evidence="3 8" id="KW-1003">Cell membrane</keyword>
<comment type="subcellular location">
    <subcellularLocation>
        <location evidence="1">Cell membrane</location>
        <topology evidence="1">Multi-pass membrane protein</topology>
    </subcellularLocation>
</comment>
<dbReference type="GO" id="GO:0009401">
    <property type="term" value="P:phosphoenolpyruvate-dependent sugar phosphotransferase system"/>
    <property type="evidence" value="ECO:0007669"/>
    <property type="project" value="InterPro"/>
</dbReference>
<dbReference type="AlphaFoldDB" id="A0A0D6DVC4"/>
<dbReference type="PIRSF" id="PIRSF006351">
    <property type="entry name" value="PTS_EIIC-Cellobiose"/>
    <property type="match status" value="1"/>
</dbReference>
<evidence type="ECO:0000256" key="1">
    <source>
        <dbReference type="ARBA" id="ARBA00004651"/>
    </source>
</evidence>
<feature type="transmembrane region" description="Helical" evidence="9">
    <location>
        <begin position="90"/>
        <end position="114"/>
    </location>
</feature>
<evidence type="ECO:0000313" key="12">
    <source>
        <dbReference type="Proteomes" id="UP000033166"/>
    </source>
</evidence>
<feature type="transmembrane region" description="Helical" evidence="9">
    <location>
        <begin position="457"/>
        <end position="480"/>
    </location>
</feature>
<gene>
    <name evidence="11" type="ORF">LACPI_0702</name>
</gene>
<dbReference type="HOGENOM" id="CLU_029688_1_2_9"/>
<dbReference type="GO" id="GO:1902815">
    <property type="term" value="P:N,N'-diacetylchitobiose import"/>
    <property type="evidence" value="ECO:0007669"/>
    <property type="project" value="TreeGrafter"/>
</dbReference>
<keyword evidence="4 8" id="KW-0762">Sugar transport</keyword>
<keyword evidence="6 9" id="KW-1133">Transmembrane helix</keyword>
<dbReference type="NCBIfam" id="TIGR00410">
    <property type="entry name" value="lacE"/>
    <property type="match status" value="1"/>
</dbReference>
<dbReference type="InterPro" id="IPR051088">
    <property type="entry name" value="PTS_Sugar-EIIC/EIIB"/>
</dbReference>
<keyword evidence="5 9" id="KW-0812">Transmembrane</keyword>
<name>A0A0D6DVC4_9LACT</name>
<feature type="transmembrane region" description="Helical" evidence="9">
    <location>
        <begin position="222"/>
        <end position="243"/>
    </location>
</feature>
<dbReference type="InterPro" id="IPR004501">
    <property type="entry name" value="PTS_EIIC_3"/>
</dbReference>
<evidence type="ECO:0000256" key="3">
    <source>
        <dbReference type="ARBA" id="ARBA00022475"/>
    </source>
</evidence>
<dbReference type="PANTHER" id="PTHR33989:SF4">
    <property type="entry name" value="PTS SYSTEM N,N'-DIACETYLCHITOBIOSE-SPECIFIC EIIC COMPONENT"/>
    <property type="match status" value="1"/>
</dbReference>
<keyword evidence="2 8" id="KW-0813">Transport</keyword>
<feature type="transmembrane region" description="Helical" evidence="9">
    <location>
        <begin position="351"/>
        <end position="372"/>
    </location>
</feature>
<reference evidence="12" key="1">
    <citation type="submission" date="2015-01" db="EMBL/GenBank/DDBJ databases">
        <authorList>
            <person name="Andreevskaya M."/>
        </authorList>
    </citation>
    <scope>NUCLEOTIDE SEQUENCE [LARGE SCALE GENOMIC DNA]</scope>
    <source>
        <strain evidence="12">MKFS47</strain>
    </source>
</reference>
<evidence type="ECO:0000256" key="6">
    <source>
        <dbReference type="ARBA" id="ARBA00022989"/>
    </source>
</evidence>
<dbReference type="KEGG" id="lpk:LACPI_0702"/>
<dbReference type="Proteomes" id="UP000033166">
    <property type="component" value="Chromosome I"/>
</dbReference>